<dbReference type="EMBL" id="WISZ01000192">
    <property type="protein sequence ID" value="MQX11731.1"/>
    <property type="molecule type" value="Genomic_DNA"/>
</dbReference>
<reference evidence="1 2" key="1">
    <citation type="journal article" date="2013" name="Genome Biol.">
        <title>Comparative genomics of the core and accessory genomes of 48 Sinorhizobium strains comprising five genospecies.</title>
        <authorList>
            <person name="Sugawara M."/>
            <person name="Epstein B."/>
            <person name="Badgley B.D."/>
            <person name="Unno T."/>
            <person name="Xu L."/>
            <person name="Reese J."/>
            <person name="Gyaneshwar P."/>
            <person name="Denny R."/>
            <person name="Mudge J."/>
            <person name="Bharti A.K."/>
            <person name="Farmer A.D."/>
            <person name="May G.D."/>
            <person name="Woodward J.E."/>
            <person name="Medigue C."/>
            <person name="Vallenet D."/>
            <person name="Lajus A."/>
            <person name="Rouy Z."/>
            <person name="Martinez-Vaz B."/>
            <person name="Tiffin P."/>
            <person name="Young N.D."/>
            <person name="Sadowsky M.J."/>
        </authorList>
    </citation>
    <scope>NUCLEOTIDE SEQUENCE [LARGE SCALE GENOMIC DNA]</scope>
    <source>
        <strain evidence="1 2">USDA205</strain>
    </source>
</reference>
<dbReference type="AlphaFoldDB" id="A0A844AH35"/>
<dbReference type="InterPro" id="IPR018727">
    <property type="entry name" value="DUF2267"/>
</dbReference>
<gene>
    <name evidence="1" type="ORF">GHK48_26635</name>
</gene>
<sequence>MASGHPSFDHTIQEGNMWLKAVAERLHFEGRRHAYSALRATLHAMRDRLAPEDAVHLGAQFPMVIRGLYFEGWRLAGKPTDEHSIDEFCERIARELPPQFGMDAKTVATGVFDVIFKELDPGAVAKVIDQLPVPLRSLWPQGARRD</sequence>
<dbReference type="RefSeq" id="WP_014857833.1">
    <property type="nucleotide sequence ID" value="NZ_BJNI01000044.1"/>
</dbReference>
<evidence type="ECO:0000313" key="1">
    <source>
        <dbReference type="EMBL" id="MQX11731.1"/>
    </source>
</evidence>
<comment type="caution">
    <text evidence="1">The sequence shown here is derived from an EMBL/GenBank/DDBJ whole genome shotgun (WGS) entry which is preliminary data.</text>
</comment>
<dbReference type="Gene3D" id="1.10.490.110">
    <property type="entry name" value="Uncharacterized conserved protein DUF2267"/>
    <property type="match status" value="1"/>
</dbReference>
<name>A0A844AH35_RHIFR</name>
<evidence type="ECO:0000313" key="2">
    <source>
        <dbReference type="Proteomes" id="UP000466694"/>
    </source>
</evidence>
<accession>A0A844AH35</accession>
<organism evidence="1 2">
    <name type="scientific">Rhizobium fredii</name>
    <name type="common">Sinorhizobium fredii</name>
    <dbReference type="NCBI Taxonomy" id="380"/>
    <lineage>
        <taxon>Bacteria</taxon>
        <taxon>Pseudomonadati</taxon>
        <taxon>Pseudomonadota</taxon>
        <taxon>Alphaproteobacteria</taxon>
        <taxon>Hyphomicrobiales</taxon>
        <taxon>Rhizobiaceae</taxon>
        <taxon>Sinorhizobium/Ensifer group</taxon>
        <taxon>Sinorhizobium</taxon>
    </lineage>
</organism>
<protein>
    <submittedName>
        <fullName evidence="1">DUF2267 domain-containing protein</fullName>
    </submittedName>
</protein>
<dbReference type="Pfam" id="PF10025">
    <property type="entry name" value="DUF2267"/>
    <property type="match status" value="1"/>
</dbReference>
<dbReference type="InterPro" id="IPR038282">
    <property type="entry name" value="DUF2267_sf"/>
</dbReference>
<dbReference type="Proteomes" id="UP000466694">
    <property type="component" value="Unassembled WGS sequence"/>
</dbReference>
<proteinExistence type="predicted"/>